<name>A0A0A8K2H0_9HYPH</name>
<dbReference type="RefSeq" id="WP_045366552.1">
    <property type="nucleotide sequence ID" value="NZ_AP014648.1"/>
</dbReference>
<evidence type="ECO:0008006" key="3">
    <source>
        <dbReference type="Google" id="ProtNLM"/>
    </source>
</evidence>
<dbReference type="Pfam" id="PF07345">
    <property type="entry name" value="ATPaseInh_sub_z"/>
    <property type="match status" value="1"/>
</dbReference>
<dbReference type="STRING" id="1384459.GL4_1704"/>
<accession>A0A0A8K2H0</accession>
<dbReference type="InterPro" id="IPR038293">
    <property type="entry name" value="ATPase_inh_sub_z_sf"/>
</dbReference>
<evidence type="ECO:0000313" key="1">
    <source>
        <dbReference type="EMBL" id="BAQ17158.1"/>
    </source>
</evidence>
<protein>
    <recommendedName>
        <fullName evidence="3">DUF1476 domain-containing protein</fullName>
    </recommendedName>
</protein>
<dbReference type="HOGENOM" id="CLU_146724_0_0_5"/>
<evidence type="ECO:0000313" key="2">
    <source>
        <dbReference type="Proteomes" id="UP000031643"/>
    </source>
</evidence>
<keyword evidence="2" id="KW-1185">Reference proteome</keyword>
<reference evidence="1 2" key="1">
    <citation type="submission" date="2014-09" db="EMBL/GenBank/DDBJ databases">
        <title>Genome sequencing of Methyloceanibacter caenitepidi Gela4.</title>
        <authorList>
            <person name="Takeuchi M."/>
            <person name="Susumu S."/>
            <person name="Kamagata Y."/>
            <person name="Oshima K."/>
            <person name="Hattori M."/>
            <person name="Iwasaki W."/>
        </authorList>
    </citation>
    <scope>NUCLEOTIDE SEQUENCE [LARGE SCALE GENOMIC DNA]</scope>
    <source>
        <strain evidence="1 2">Gela4</strain>
    </source>
</reference>
<organism evidence="1 2">
    <name type="scientific">Methyloceanibacter caenitepidi</name>
    <dbReference type="NCBI Taxonomy" id="1384459"/>
    <lineage>
        <taxon>Bacteria</taxon>
        <taxon>Pseudomonadati</taxon>
        <taxon>Pseudomonadota</taxon>
        <taxon>Alphaproteobacteria</taxon>
        <taxon>Hyphomicrobiales</taxon>
        <taxon>Hyphomicrobiaceae</taxon>
        <taxon>Methyloceanibacter</taxon>
    </lineage>
</organism>
<dbReference type="Proteomes" id="UP000031643">
    <property type="component" value="Chromosome"/>
</dbReference>
<dbReference type="AlphaFoldDB" id="A0A0A8K2H0"/>
<dbReference type="EMBL" id="AP014648">
    <property type="protein sequence ID" value="BAQ17158.1"/>
    <property type="molecule type" value="Genomic_DNA"/>
</dbReference>
<dbReference type="PIRSF" id="PIRSF031780">
    <property type="entry name" value="UCP031780"/>
    <property type="match status" value="1"/>
</dbReference>
<dbReference type="Gene3D" id="1.10.790.20">
    <property type="entry name" value="Domain of unknown function DUF1476"/>
    <property type="match status" value="1"/>
</dbReference>
<dbReference type="InterPro" id="IPR009945">
    <property type="entry name" value="ATPase_inh_sub_z"/>
</dbReference>
<sequence length="109" mass="12553">MTNFNDREKSYERKFALDEELQFKSTARRNKLLGLWAAEKMGLSGDDAQAYAREVVKADLEEPGEEDVFRKIRGDFDGKEIEQSDHQIRRAMADLMVEAVRQIEAEAKA</sequence>
<dbReference type="KEGG" id="mcg:GL4_1704"/>
<dbReference type="OrthoDB" id="9810387at2"/>
<proteinExistence type="predicted"/>
<gene>
    <name evidence="1" type="ORF">GL4_1704</name>
</gene>